<dbReference type="GO" id="GO:0016020">
    <property type="term" value="C:membrane"/>
    <property type="evidence" value="ECO:0007669"/>
    <property type="project" value="TreeGrafter"/>
</dbReference>
<proteinExistence type="predicted"/>
<dbReference type="InterPro" id="IPR026856">
    <property type="entry name" value="Sialidase_fam"/>
</dbReference>
<dbReference type="InterPro" id="IPR036278">
    <property type="entry name" value="Sialidase_sf"/>
</dbReference>
<dbReference type="RefSeq" id="XP_029228727.1">
    <property type="nucleotide sequence ID" value="XM_029371204.1"/>
</dbReference>
<evidence type="ECO:0000256" key="1">
    <source>
        <dbReference type="SAM" id="SignalP"/>
    </source>
</evidence>
<dbReference type="Pfam" id="PF13859">
    <property type="entry name" value="BNR_3"/>
    <property type="match status" value="1"/>
</dbReference>
<feature type="chain" id="PRO_5018739418" evidence="1">
    <location>
        <begin position="24"/>
        <end position="435"/>
    </location>
</feature>
<dbReference type="PANTHER" id="PTHR10628:SF30">
    <property type="entry name" value="EXO-ALPHA-SIALIDASE"/>
    <property type="match status" value="1"/>
</dbReference>
<dbReference type="PANTHER" id="PTHR10628">
    <property type="entry name" value="SIALIDASE"/>
    <property type="match status" value="1"/>
</dbReference>
<evidence type="ECO:0000313" key="3">
    <source>
        <dbReference type="EMBL" id="RNF19102.1"/>
    </source>
</evidence>
<dbReference type="OrthoDB" id="245663at2759"/>
<dbReference type="Proteomes" id="UP000284403">
    <property type="component" value="Unassembled WGS sequence"/>
</dbReference>
<keyword evidence="1" id="KW-0732">Signal</keyword>
<name>A0A3R7PFP1_9TRYP</name>
<gene>
    <name evidence="3" type="ORF">Tco025E_04292</name>
</gene>
<sequence length="435" mass="45794">MPQHPFSSAVLLLVLMCCGSGEAASTPGESTSNKVELFTPGTVQSTAASGQTDTTTSLTVSSYFGHSLVDVKGVLVALAVGKYTGSSGNGDADAGIWAKYKTYGTGRNVGQGVAEQVQQWGTQQLVSKELKEEDPHAPPFGPKALVKDNKIFLLVSSVSSTGASSQSGADRGLALIVGSAGTAEATQQVTWENPQSLKTTLDAQMQKNSWEEVEPAPGARGVVVGGNTILFPLVATGDPVDAEEEIRACTVMYSDDNGSSWNFPAAPVRPKDCDSVTLLEWAGKVFMATSVSPSWQRRVYESSDKGKTWKEAAGSFARLLSQSGVLPMLYGPVELTTATVADKRVLLFTQMSSSRTAPGDNGGRGTFRRVIHLWLSDGARTHDVGPISADDAGEALFSSLLYTNDELFALYAKVGESGSSQSLVFCAPPQSSCRA</sequence>
<accession>A0A3R7PFP1</accession>
<dbReference type="GO" id="GO:0005737">
    <property type="term" value="C:cytoplasm"/>
    <property type="evidence" value="ECO:0007669"/>
    <property type="project" value="TreeGrafter"/>
</dbReference>
<comment type="caution">
    <text evidence="3">The sequence shown here is derived from an EMBL/GenBank/DDBJ whole genome shotgun (WGS) entry which is preliminary data.</text>
</comment>
<dbReference type="InterPro" id="IPR011040">
    <property type="entry name" value="Sialidase"/>
</dbReference>
<evidence type="ECO:0000313" key="4">
    <source>
        <dbReference type="Proteomes" id="UP000284403"/>
    </source>
</evidence>
<dbReference type="GeneID" id="40317903"/>
<dbReference type="CDD" id="cd15482">
    <property type="entry name" value="Sialidase_non-viral"/>
    <property type="match status" value="1"/>
</dbReference>
<dbReference type="AlphaFoldDB" id="A0A3R7PFP1"/>
<keyword evidence="4" id="KW-1185">Reference proteome</keyword>
<dbReference type="SUPFAM" id="SSF50939">
    <property type="entry name" value="Sialidases"/>
    <property type="match status" value="1"/>
</dbReference>
<reference evidence="3 4" key="1">
    <citation type="journal article" date="2018" name="BMC Genomics">
        <title>Genomic comparison of Trypanosoma conorhini and Trypanosoma rangeli to Trypanosoma cruzi strains of high and low virulence.</title>
        <authorList>
            <person name="Bradwell K.R."/>
            <person name="Koparde V.N."/>
            <person name="Matveyev A.V."/>
            <person name="Serrano M.G."/>
            <person name="Alves J.M."/>
            <person name="Parikh H."/>
            <person name="Huang B."/>
            <person name="Lee V."/>
            <person name="Espinosa-Alvarez O."/>
            <person name="Ortiz P.A."/>
            <person name="Costa-Martins A.G."/>
            <person name="Teixeira M.M."/>
            <person name="Buck G.A."/>
        </authorList>
    </citation>
    <scope>NUCLEOTIDE SEQUENCE [LARGE SCALE GENOMIC DNA]</scope>
    <source>
        <strain evidence="3 4">025E</strain>
    </source>
</reference>
<evidence type="ECO:0000259" key="2">
    <source>
        <dbReference type="Pfam" id="PF13859"/>
    </source>
</evidence>
<dbReference type="EMBL" id="MKKU01000214">
    <property type="protein sequence ID" value="RNF19102.1"/>
    <property type="molecule type" value="Genomic_DNA"/>
</dbReference>
<dbReference type="GO" id="GO:0006689">
    <property type="term" value="P:ganglioside catabolic process"/>
    <property type="evidence" value="ECO:0007669"/>
    <property type="project" value="TreeGrafter"/>
</dbReference>
<dbReference type="GO" id="GO:0004308">
    <property type="term" value="F:exo-alpha-sialidase activity"/>
    <property type="evidence" value="ECO:0007669"/>
    <property type="project" value="InterPro"/>
</dbReference>
<dbReference type="Gene3D" id="2.120.10.10">
    <property type="match status" value="1"/>
</dbReference>
<protein>
    <submittedName>
        <fullName evidence="3">Trans-sialidase</fullName>
    </submittedName>
</protein>
<feature type="domain" description="Sialidase" evidence="2">
    <location>
        <begin position="67"/>
        <end position="411"/>
    </location>
</feature>
<feature type="signal peptide" evidence="1">
    <location>
        <begin position="1"/>
        <end position="23"/>
    </location>
</feature>
<dbReference type="GO" id="GO:0009313">
    <property type="term" value="P:oligosaccharide catabolic process"/>
    <property type="evidence" value="ECO:0007669"/>
    <property type="project" value="TreeGrafter"/>
</dbReference>
<organism evidence="3 4">
    <name type="scientific">Trypanosoma conorhini</name>
    <dbReference type="NCBI Taxonomy" id="83891"/>
    <lineage>
        <taxon>Eukaryota</taxon>
        <taxon>Discoba</taxon>
        <taxon>Euglenozoa</taxon>
        <taxon>Kinetoplastea</taxon>
        <taxon>Metakinetoplastina</taxon>
        <taxon>Trypanosomatida</taxon>
        <taxon>Trypanosomatidae</taxon>
        <taxon>Trypanosoma</taxon>
    </lineage>
</organism>